<dbReference type="PANTHER" id="PTHR46266">
    <property type="entry name" value="TRANSCRIPTION FACTOR TT8"/>
    <property type="match status" value="1"/>
</dbReference>
<evidence type="ECO:0000313" key="4">
    <source>
        <dbReference type="Proteomes" id="UP000274822"/>
    </source>
</evidence>
<gene>
    <name evidence="3" type="ORF">BC938DRAFT_477195</name>
</gene>
<dbReference type="SUPFAM" id="SSF47459">
    <property type="entry name" value="HLH, helix-loop-helix DNA-binding domain"/>
    <property type="match status" value="1"/>
</dbReference>
<feature type="region of interest" description="Disordered" evidence="1">
    <location>
        <begin position="138"/>
        <end position="157"/>
    </location>
</feature>
<dbReference type="CDD" id="cd00083">
    <property type="entry name" value="bHLH_SF"/>
    <property type="match status" value="1"/>
</dbReference>
<feature type="region of interest" description="Disordered" evidence="1">
    <location>
        <begin position="233"/>
        <end position="262"/>
    </location>
</feature>
<organism evidence="3 4">
    <name type="scientific">Jimgerdemannia flammicorona</name>
    <dbReference type="NCBI Taxonomy" id="994334"/>
    <lineage>
        <taxon>Eukaryota</taxon>
        <taxon>Fungi</taxon>
        <taxon>Fungi incertae sedis</taxon>
        <taxon>Mucoromycota</taxon>
        <taxon>Mucoromycotina</taxon>
        <taxon>Endogonomycetes</taxon>
        <taxon>Endogonales</taxon>
        <taxon>Endogonaceae</taxon>
        <taxon>Jimgerdemannia</taxon>
    </lineage>
</organism>
<dbReference type="AlphaFoldDB" id="A0A433PBC3"/>
<evidence type="ECO:0000313" key="3">
    <source>
        <dbReference type="EMBL" id="RUS14824.1"/>
    </source>
</evidence>
<dbReference type="PANTHER" id="PTHR46266:SF4">
    <property type="entry name" value="TRANSCRIPTION FACTOR TT8"/>
    <property type="match status" value="1"/>
</dbReference>
<dbReference type="SMART" id="SM00353">
    <property type="entry name" value="HLH"/>
    <property type="match status" value="1"/>
</dbReference>
<feature type="region of interest" description="Disordered" evidence="1">
    <location>
        <begin position="573"/>
        <end position="593"/>
    </location>
</feature>
<name>A0A433PBC3_9FUNG</name>
<feature type="domain" description="BHLH" evidence="2">
    <location>
        <begin position="330"/>
        <end position="382"/>
    </location>
</feature>
<protein>
    <recommendedName>
        <fullName evidence="2">BHLH domain-containing protein</fullName>
    </recommendedName>
</protein>
<feature type="compositionally biased region" description="Low complexity" evidence="1">
    <location>
        <begin position="233"/>
        <end position="246"/>
    </location>
</feature>
<dbReference type="EMBL" id="RBNJ01026560">
    <property type="protein sequence ID" value="RUS14824.1"/>
    <property type="molecule type" value="Genomic_DNA"/>
</dbReference>
<proteinExistence type="predicted"/>
<feature type="region of interest" description="Disordered" evidence="1">
    <location>
        <begin position="388"/>
        <end position="537"/>
    </location>
</feature>
<dbReference type="Gene3D" id="4.10.280.10">
    <property type="entry name" value="Helix-loop-helix DNA-binding domain"/>
    <property type="match status" value="1"/>
</dbReference>
<dbReference type="GO" id="GO:0046983">
    <property type="term" value="F:protein dimerization activity"/>
    <property type="evidence" value="ECO:0007669"/>
    <property type="project" value="InterPro"/>
</dbReference>
<feature type="compositionally biased region" description="Polar residues" evidence="1">
    <location>
        <begin position="139"/>
        <end position="157"/>
    </location>
</feature>
<accession>A0A433PBC3</accession>
<dbReference type="InterPro" id="IPR036638">
    <property type="entry name" value="HLH_DNA-bd_sf"/>
</dbReference>
<feature type="compositionally biased region" description="Low complexity" evidence="1">
    <location>
        <begin position="429"/>
        <end position="441"/>
    </location>
</feature>
<comment type="caution">
    <text evidence="3">The sequence shown here is derived from an EMBL/GenBank/DDBJ whole genome shotgun (WGS) entry which is preliminary data.</text>
</comment>
<feature type="compositionally biased region" description="Low complexity" evidence="1">
    <location>
        <begin position="469"/>
        <end position="495"/>
    </location>
</feature>
<sequence>MEQSTEPTVQPSSPSQGPQPPPKKRKRTSASSTCSKQAMSQPASQSSPTTFRPIVPAPVQQQQQQQQRGPGSPKVPFPPNALISPTQSPQFLNNSGGSQAPPATPISLPHVETMHVPPISAATPPLSPQSAIVSPMHTPVQTHHQPGANPQQPHQLPSYQLPPPIVQYQQALPSISGVLHHQTAIHPHAVSAAGYPAGSPNLYPTPYLTTSPVPQPVRYERILPKHESAAAAAATATAASPALTPSNSGQITSTTMPPPPAPNPLTPSVTFTATSPYQHPTYAAQPPPHYTLIPQASPHLQPTIHSPPTLMRASGSSEPKTSTADQRELLRKVSHSAIERRRRERINDKILQLKQLVPSCADQDQLHKLSILQSAIEYIRYLQGITEGKQSQGGVKKEPSSSFTSATTPTPNPALTSYTSQFTIKPEQASIATSSPSTATSSPPPPLSIPSPALHPYGMPPPPAPPQHNLPASSPSSPESASSSAAASPALPPSTSDHEEATGGLLMLSAAVSAREGLYSNQSSPPASKAAGQPENTWTVTTTALRPKDVVAAGERSSTPTSKEVVMAEAAAELGAGPERQPGEMSVGNLLCS</sequence>
<feature type="compositionally biased region" description="Polar residues" evidence="1">
    <location>
        <begin position="83"/>
        <end position="98"/>
    </location>
</feature>
<feature type="compositionally biased region" description="Pro residues" evidence="1">
    <location>
        <begin position="458"/>
        <end position="468"/>
    </location>
</feature>
<evidence type="ECO:0000256" key="1">
    <source>
        <dbReference type="SAM" id="MobiDB-lite"/>
    </source>
</evidence>
<evidence type="ECO:0000259" key="2">
    <source>
        <dbReference type="PROSITE" id="PS50888"/>
    </source>
</evidence>
<feature type="region of interest" description="Disordered" evidence="1">
    <location>
        <begin position="1"/>
        <end position="110"/>
    </location>
</feature>
<keyword evidence="4" id="KW-1185">Reference proteome</keyword>
<feature type="compositionally biased region" description="Low complexity" evidence="1">
    <location>
        <begin position="400"/>
        <end position="417"/>
    </location>
</feature>
<dbReference type="Pfam" id="PF00010">
    <property type="entry name" value="HLH"/>
    <property type="match status" value="1"/>
</dbReference>
<reference evidence="3 4" key="1">
    <citation type="journal article" date="2018" name="New Phytol.">
        <title>Phylogenomics of Endogonaceae and evolution of mycorrhizas within Mucoromycota.</title>
        <authorList>
            <person name="Chang Y."/>
            <person name="Desiro A."/>
            <person name="Na H."/>
            <person name="Sandor L."/>
            <person name="Lipzen A."/>
            <person name="Clum A."/>
            <person name="Barry K."/>
            <person name="Grigoriev I.V."/>
            <person name="Martin F.M."/>
            <person name="Stajich J.E."/>
            <person name="Smith M.E."/>
            <person name="Bonito G."/>
            <person name="Spatafora J.W."/>
        </authorList>
    </citation>
    <scope>NUCLEOTIDE SEQUENCE [LARGE SCALE GENOMIC DNA]</scope>
    <source>
        <strain evidence="3 4">AD002</strain>
    </source>
</reference>
<feature type="compositionally biased region" description="Low complexity" evidence="1">
    <location>
        <begin position="35"/>
        <end position="48"/>
    </location>
</feature>
<dbReference type="Proteomes" id="UP000274822">
    <property type="component" value="Unassembled WGS sequence"/>
</dbReference>
<dbReference type="PROSITE" id="PS50888">
    <property type="entry name" value="BHLH"/>
    <property type="match status" value="1"/>
</dbReference>
<dbReference type="InterPro" id="IPR011598">
    <property type="entry name" value="bHLH_dom"/>
</dbReference>